<dbReference type="AlphaFoldDB" id="D0L4B3"/>
<sequence>MAVPYQHTVLPGGALQTTTIADRSVARHMAAYTFVRSARWVAAMMVLLAVITAALVIVTDDSPAQTAATSAAIVVLGLIVGCVLASPVWAFLWFVILRRTRRLLPEGTVLTSEFGDDWIAYRAGEIRSRFTLTDVDRIRLDRHRLVMFIARQPMIVIPRQLVPAEVAGGIVERHQALRARRPMASAATASDSTGMDTVTFTPTDGGGLEATMIADRGLATRVLRGAYTPASMVLIGILAVIFVV</sequence>
<evidence type="ECO:0008006" key="4">
    <source>
        <dbReference type="Google" id="ProtNLM"/>
    </source>
</evidence>
<feature type="transmembrane region" description="Helical" evidence="1">
    <location>
        <begin position="71"/>
        <end position="96"/>
    </location>
</feature>
<proteinExistence type="predicted"/>
<reference evidence="2 3" key="2">
    <citation type="journal article" date="2010" name="Stand. Genomic Sci.">
        <title>Complete genome sequence of Gordonia bronchialis type strain (3410).</title>
        <authorList>
            <person name="Ivanova N."/>
            <person name="Sikorski J."/>
            <person name="Jando M."/>
            <person name="Lapidus A."/>
            <person name="Nolan M."/>
            <person name="Lucas S."/>
            <person name="Del Rio T.G."/>
            <person name="Tice H."/>
            <person name="Copeland A."/>
            <person name="Cheng J.F."/>
            <person name="Chen F."/>
            <person name="Bruce D."/>
            <person name="Goodwin L."/>
            <person name="Pitluck S."/>
            <person name="Mavromatis K."/>
            <person name="Ovchinnikova G."/>
            <person name="Pati A."/>
            <person name="Chen A."/>
            <person name="Palaniappan K."/>
            <person name="Land M."/>
            <person name="Hauser L."/>
            <person name="Chang Y.J."/>
            <person name="Jeffries C.D."/>
            <person name="Chain P."/>
            <person name="Saunders E."/>
            <person name="Han C."/>
            <person name="Detter J.C."/>
            <person name="Brettin T."/>
            <person name="Rohde M."/>
            <person name="Goker M."/>
            <person name="Bristow J."/>
            <person name="Eisen J.A."/>
            <person name="Markowitz V."/>
            <person name="Hugenholtz P."/>
            <person name="Klenk H.P."/>
            <person name="Kyrpides N.C."/>
        </authorList>
    </citation>
    <scope>NUCLEOTIDE SEQUENCE [LARGE SCALE GENOMIC DNA]</scope>
    <source>
        <strain evidence="3">ATCC 25592 / DSM 43247 / BCRC 13721 / JCM 3198 / KCTC 3076 / NBRC 16047 / NCTC 10667</strain>
    </source>
</reference>
<name>D0L4B3_GORB4</name>
<feature type="transmembrane region" description="Helical" evidence="1">
    <location>
        <begin position="37"/>
        <end position="59"/>
    </location>
</feature>
<evidence type="ECO:0000313" key="2">
    <source>
        <dbReference type="EMBL" id="ACY20337.1"/>
    </source>
</evidence>
<dbReference type="RefSeq" id="WP_012832915.1">
    <property type="nucleotide sequence ID" value="NC_013441.1"/>
</dbReference>
<evidence type="ECO:0000313" key="3">
    <source>
        <dbReference type="Proteomes" id="UP000001219"/>
    </source>
</evidence>
<protein>
    <recommendedName>
        <fullName evidence="4">YcxB-like protein domain-containing protein</fullName>
    </recommendedName>
</protein>
<keyword evidence="1" id="KW-0472">Membrane</keyword>
<dbReference type="Proteomes" id="UP000001219">
    <property type="component" value="Chromosome"/>
</dbReference>
<keyword evidence="3" id="KW-1185">Reference proteome</keyword>
<accession>D0L4B3</accession>
<evidence type="ECO:0000256" key="1">
    <source>
        <dbReference type="SAM" id="Phobius"/>
    </source>
</evidence>
<gene>
    <name evidence="2" type="ordered locus">Gbro_1026</name>
</gene>
<reference evidence="3" key="1">
    <citation type="submission" date="2009-10" db="EMBL/GenBank/DDBJ databases">
        <title>The complete chromosome of Gordonia bronchialis DSM 43247.</title>
        <authorList>
            <consortium name="US DOE Joint Genome Institute (JGI-PGF)"/>
            <person name="Lucas S."/>
            <person name="Copeland A."/>
            <person name="Lapidus A."/>
            <person name="Glavina del Rio T."/>
            <person name="Dalin E."/>
            <person name="Tice H."/>
            <person name="Bruce D."/>
            <person name="Goodwin L."/>
            <person name="Pitluck S."/>
            <person name="Kyrpides N."/>
            <person name="Mavromatis K."/>
            <person name="Ivanova N."/>
            <person name="Ovchinnikova G."/>
            <person name="Saunders E."/>
            <person name="Brettin T."/>
            <person name="Detter J.C."/>
            <person name="Han C."/>
            <person name="Larimer F."/>
            <person name="Land M."/>
            <person name="Hauser L."/>
            <person name="Markowitz V."/>
            <person name="Cheng J.-F."/>
            <person name="Hugenholtz P."/>
            <person name="Woyke T."/>
            <person name="Wu D."/>
            <person name="Jando M."/>
            <person name="Schneider S."/>
            <person name="Goeker M."/>
            <person name="Klenk H.-P."/>
            <person name="Eisen J.A."/>
        </authorList>
    </citation>
    <scope>NUCLEOTIDE SEQUENCE [LARGE SCALE GENOMIC DNA]</scope>
    <source>
        <strain evidence="3">ATCC 25592 / DSM 43247 / BCRC 13721 / JCM 3198 / KCTC 3076 / NBRC 16047 / NCTC 10667</strain>
    </source>
</reference>
<keyword evidence="1" id="KW-0812">Transmembrane</keyword>
<dbReference type="STRING" id="526226.Gbro_1026"/>
<keyword evidence="1" id="KW-1133">Transmembrane helix</keyword>
<dbReference type="EMBL" id="CP001802">
    <property type="protein sequence ID" value="ACY20337.1"/>
    <property type="molecule type" value="Genomic_DNA"/>
</dbReference>
<organism evidence="2 3">
    <name type="scientific">Gordonia bronchialis (strain ATCC 25592 / DSM 43247 / BCRC 13721 / JCM 3198 / KCTC 3076 / NBRC 16047 / NCTC 10667)</name>
    <name type="common">Rhodococcus bronchialis</name>
    <dbReference type="NCBI Taxonomy" id="526226"/>
    <lineage>
        <taxon>Bacteria</taxon>
        <taxon>Bacillati</taxon>
        <taxon>Actinomycetota</taxon>
        <taxon>Actinomycetes</taxon>
        <taxon>Mycobacteriales</taxon>
        <taxon>Gordoniaceae</taxon>
        <taxon>Gordonia</taxon>
    </lineage>
</organism>
<dbReference type="HOGENOM" id="CLU_1136788_0_0_11"/>
<feature type="transmembrane region" description="Helical" evidence="1">
    <location>
        <begin position="222"/>
        <end position="243"/>
    </location>
</feature>
<dbReference type="OrthoDB" id="4641027at2"/>
<dbReference type="KEGG" id="gbr:Gbro_1026"/>